<dbReference type="GO" id="GO:0005886">
    <property type="term" value="C:plasma membrane"/>
    <property type="evidence" value="ECO:0007669"/>
    <property type="project" value="UniProtKB-SubCell"/>
</dbReference>
<dbReference type="Proteomes" id="UP000236755">
    <property type="component" value="Unassembled WGS sequence"/>
</dbReference>
<comment type="function">
    <text evidence="6">Part of an energy-coupled inorganic carbon pump.</text>
</comment>
<feature type="binding site" evidence="6">
    <location>
        <position position="471"/>
    </location>
    <ligand>
        <name>Zn(2+)</name>
        <dbReference type="ChEBI" id="CHEBI:29105"/>
    </ligand>
</feature>
<keyword evidence="8" id="KW-1185">Reference proteome</keyword>
<evidence type="ECO:0000313" key="7">
    <source>
        <dbReference type="EMBL" id="SDZ91415.1"/>
    </source>
</evidence>
<keyword evidence="4 6" id="KW-0862">Zinc</keyword>
<reference evidence="7 8" key="1">
    <citation type="submission" date="2016-10" db="EMBL/GenBank/DDBJ databases">
        <authorList>
            <person name="de Groot N.N."/>
        </authorList>
    </citation>
    <scope>NUCLEOTIDE SEQUENCE [LARGE SCALE GENOMIC DNA]</scope>
    <source>
        <strain evidence="7 8">CGMCC 1.8712</strain>
    </source>
</reference>
<evidence type="ECO:0000256" key="3">
    <source>
        <dbReference type="ARBA" id="ARBA00022723"/>
    </source>
</evidence>
<keyword evidence="5 6" id="KW-0472">Membrane</keyword>
<dbReference type="Pfam" id="PF10070">
    <property type="entry name" value="DabA"/>
    <property type="match status" value="1"/>
</dbReference>
<dbReference type="InterPro" id="IPR018752">
    <property type="entry name" value="DabA"/>
</dbReference>
<dbReference type="HAMAP" id="MF_01871">
    <property type="entry name" value="DabA"/>
    <property type="match status" value="1"/>
</dbReference>
<dbReference type="STRING" id="555874.SAMN04488065_1190"/>
<keyword evidence="1 6" id="KW-0813">Transport</keyword>
<dbReference type="GO" id="GO:0008270">
    <property type="term" value="F:zinc ion binding"/>
    <property type="evidence" value="ECO:0007669"/>
    <property type="project" value="UniProtKB-UniRule"/>
</dbReference>
<dbReference type="PANTHER" id="PTHR38344:SF1">
    <property type="entry name" value="INORGANIC CARBON TRANSPORTER SUBUNIT DABA-RELATED"/>
    <property type="match status" value="1"/>
</dbReference>
<protein>
    <recommendedName>
        <fullName evidence="6">Probable inorganic carbon transporter subunit DabA</fullName>
    </recommendedName>
</protein>
<dbReference type="OrthoDB" id="185928at2157"/>
<comment type="subcellular location">
    <subcellularLocation>
        <location evidence="6">Cell membrane</location>
        <topology evidence="6">Peripheral membrane protein</topology>
    </subcellularLocation>
</comment>
<dbReference type="AlphaFoldDB" id="A0A1H3WW76"/>
<dbReference type="PANTHER" id="PTHR38344">
    <property type="entry name" value="UPF0753 PROTEIN AQ_863"/>
    <property type="match status" value="1"/>
</dbReference>
<dbReference type="EMBL" id="FNQT01000001">
    <property type="protein sequence ID" value="SDZ91415.1"/>
    <property type="molecule type" value="Genomic_DNA"/>
</dbReference>
<keyword evidence="3 6" id="KW-0479">Metal-binding</keyword>
<feature type="binding site" evidence="6">
    <location>
        <position position="292"/>
    </location>
    <ligand>
        <name>Zn(2+)</name>
        <dbReference type="ChEBI" id="CHEBI:29105"/>
    </ligand>
</feature>
<feature type="binding site" evidence="6">
    <location>
        <position position="486"/>
    </location>
    <ligand>
        <name>Zn(2+)</name>
        <dbReference type="ChEBI" id="CHEBI:29105"/>
    </ligand>
</feature>
<evidence type="ECO:0000313" key="8">
    <source>
        <dbReference type="Proteomes" id="UP000236755"/>
    </source>
</evidence>
<accession>A0A1H3WW76</accession>
<gene>
    <name evidence="6" type="primary">dabA</name>
    <name evidence="7" type="ORF">SAMN04488065_1190</name>
</gene>
<comment type="subunit">
    <text evidence="6">Forms a complex with DabB.</text>
</comment>
<evidence type="ECO:0000256" key="6">
    <source>
        <dbReference type="HAMAP-Rule" id="MF_01871"/>
    </source>
</evidence>
<dbReference type="RefSeq" id="WP_092632852.1">
    <property type="nucleotide sequence ID" value="NZ_FNQT01000001.1"/>
</dbReference>
<comment type="similarity">
    <text evidence="6">Belongs to the inorganic carbon transporter (TC 9.A.2) DabA family.</text>
</comment>
<evidence type="ECO:0000256" key="4">
    <source>
        <dbReference type="ARBA" id="ARBA00022833"/>
    </source>
</evidence>
<sequence>MSTDAAIRDSIEQAASTVGRVWPLHSFVASNPLADLEDQPFHEAVARAETALGADGYPDTEVFRRAWADGRIDPDTLEGELKAHSYDADPEALLDRMERERSTTPSTAGTDRVDQLVTKWLSAFLDQGHAKWSMPHREEGFYAAFRAVAPHDGEIPDGETVSDLPAEPIEAIRHLLDDRPVGEWQDLFEAHLTSLPGWTGFVRQQAEEGDAWQSTYPITLPGYLAVRLTLSDLLDEPAPEVPDDPAEDVPLAACWLRAWESTYRETLTDAVADASESLDSDEARPDAQLVFCIDTRSEVIRRHVEQAGAYETFGYAGSFGLPIRYEGYDSDAVDACPPVVDAAHRVVERPTDDATKVRRDRVTAALDAGKETLSTLKSNVATVFSFVESAGLGYGAALATRTLAPTRAGALDDDPGPDVHEFCSPGVEHDPDGEGSLPTGMTFEERVDYAAAAFETMGWETFARLVVFTGHASQTANNPFEASLDCGACAGNPGGPNARALATICNDPEVTAALRDRGVEIPEDTHFLAAEHDTTTDAVTLYDGDVPESHREDVAQLRADLDTAQTGAAAERDGPDGVGDAERRASDWAETRPEWGLAGNAGFVIGPRDLTADLDLDGRSFLHDYDWKTDDEGDALEAVMTGPMVVTQWINLQYYFSTVDTAVFGSGSKVTHNPVGNLGVYQGNGGDLMSGLPQQSVLAGDDDPHHQPLRLSTVIHAPVDRVTDVLEAHEDLTTLLDNEWLSLTVVDPTRDHRAFHYERGLEWTAAAETTAPTVADD</sequence>
<evidence type="ECO:0000256" key="5">
    <source>
        <dbReference type="ARBA" id="ARBA00023136"/>
    </source>
</evidence>
<feature type="binding site" evidence="6">
    <location>
        <position position="294"/>
    </location>
    <ligand>
        <name>Zn(2+)</name>
        <dbReference type="ChEBI" id="CHEBI:29105"/>
    </ligand>
</feature>
<organism evidence="7 8">
    <name type="scientific">Haloplanus vescus</name>
    <dbReference type="NCBI Taxonomy" id="555874"/>
    <lineage>
        <taxon>Archaea</taxon>
        <taxon>Methanobacteriati</taxon>
        <taxon>Methanobacteriota</taxon>
        <taxon>Stenosarchaea group</taxon>
        <taxon>Halobacteria</taxon>
        <taxon>Halobacteriales</taxon>
        <taxon>Haloferacaceae</taxon>
        <taxon>Haloplanus</taxon>
    </lineage>
</organism>
<evidence type="ECO:0000256" key="2">
    <source>
        <dbReference type="ARBA" id="ARBA00022475"/>
    </source>
</evidence>
<keyword evidence="2 6" id="KW-1003">Cell membrane</keyword>
<comment type="cofactor">
    <cofactor evidence="6">
        <name>Zn(2+)</name>
        <dbReference type="ChEBI" id="CHEBI:29105"/>
    </cofactor>
</comment>
<proteinExistence type="inferred from homology"/>
<evidence type="ECO:0000256" key="1">
    <source>
        <dbReference type="ARBA" id="ARBA00022448"/>
    </source>
</evidence>
<name>A0A1H3WW76_9EURY</name>